<keyword evidence="2" id="KW-1185">Reference proteome</keyword>
<gene>
    <name evidence="1" type="ORF">ETSY2_20415</name>
</gene>
<comment type="caution">
    <text evidence="1">The sequence shown here is derived from an EMBL/GenBank/DDBJ whole genome shotgun (WGS) entry which is preliminary data.</text>
</comment>
<dbReference type="EMBL" id="AZHX01000843">
    <property type="protein sequence ID" value="ETX05882.1"/>
    <property type="molecule type" value="Genomic_DNA"/>
</dbReference>
<dbReference type="AlphaFoldDB" id="W4M8D3"/>
<accession>W4M8D3</accession>
<reference evidence="1 2" key="1">
    <citation type="journal article" date="2014" name="Nature">
        <title>An environmental bacterial taxon with a large and distinct metabolic repertoire.</title>
        <authorList>
            <person name="Wilson M.C."/>
            <person name="Mori T."/>
            <person name="Ruckert C."/>
            <person name="Uria A.R."/>
            <person name="Helf M.J."/>
            <person name="Takada K."/>
            <person name="Gernert C."/>
            <person name="Steffens U.A."/>
            <person name="Heycke N."/>
            <person name="Schmitt S."/>
            <person name="Rinke C."/>
            <person name="Helfrich E.J."/>
            <person name="Brachmann A.O."/>
            <person name="Gurgui C."/>
            <person name="Wakimoto T."/>
            <person name="Kracht M."/>
            <person name="Crusemann M."/>
            <person name="Hentschel U."/>
            <person name="Abe I."/>
            <person name="Matsunaga S."/>
            <person name="Kalinowski J."/>
            <person name="Takeyama H."/>
            <person name="Piel J."/>
        </authorList>
    </citation>
    <scope>NUCLEOTIDE SEQUENCE [LARGE SCALE GENOMIC DNA]</scope>
    <source>
        <strain evidence="2">TSY2</strain>
    </source>
</reference>
<proteinExistence type="predicted"/>
<organism evidence="1 2">
    <name type="scientific">Candidatus Entotheonella gemina</name>
    <dbReference type="NCBI Taxonomy" id="1429439"/>
    <lineage>
        <taxon>Bacteria</taxon>
        <taxon>Pseudomonadati</taxon>
        <taxon>Nitrospinota/Tectimicrobiota group</taxon>
        <taxon>Candidatus Tectimicrobiota</taxon>
        <taxon>Candidatus Entotheonellia</taxon>
        <taxon>Candidatus Entotheonellales</taxon>
        <taxon>Candidatus Entotheonellaceae</taxon>
        <taxon>Candidatus Entotheonella</taxon>
    </lineage>
</organism>
<dbReference type="HOGENOM" id="CLU_2567471_0_0_7"/>
<evidence type="ECO:0000313" key="2">
    <source>
        <dbReference type="Proteomes" id="UP000019140"/>
    </source>
</evidence>
<protein>
    <submittedName>
        <fullName evidence="1">Uncharacterized protein</fullName>
    </submittedName>
</protein>
<sequence>MAMLKRQVITDSAGNPIGVILPLADYVYVQEMLEQRPTPPSETDQLDCMAQAAQDPLFMADLHEAMSDFTEADAEWWEPTA</sequence>
<evidence type="ECO:0000313" key="1">
    <source>
        <dbReference type="EMBL" id="ETX05882.1"/>
    </source>
</evidence>
<dbReference type="Proteomes" id="UP000019140">
    <property type="component" value="Unassembled WGS sequence"/>
</dbReference>
<name>W4M8D3_9BACT</name>